<protein>
    <recommendedName>
        <fullName evidence="3">SPRY domain-containing protein</fullName>
    </recommendedName>
</protein>
<dbReference type="Gene3D" id="2.60.120.920">
    <property type="match status" value="1"/>
</dbReference>
<evidence type="ECO:0000313" key="1">
    <source>
        <dbReference type="EMBL" id="KAA6368663.1"/>
    </source>
</evidence>
<evidence type="ECO:0008006" key="3">
    <source>
        <dbReference type="Google" id="ProtNLM"/>
    </source>
</evidence>
<proteinExistence type="predicted"/>
<dbReference type="OrthoDB" id="49113at2759"/>
<reference evidence="1 2" key="1">
    <citation type="submission" date="2019-03" db="EMBL/GenBank/DDBJ databases">
        <title>Single cell metagenomics reveals metabolic interactions within the superorganism composed of flagellate Streblomastix strix and complex community of Bacteroidetes bacteria on its surface.</title>
        <authorList>
            <person name="Treitli S.C."/>
            <person name="Kolisko M."/>
            <person name="Husnik F."/>
            <person name="Keeling P."/>
            <person name="Hampl V."/>
        </authorList>
    </citation>
    <scope>NUCLEOTIDE SEQUENCE [LARGE SCALE GENOMIC DNA]</scope>
    <source>
        <strain evidence="1">ST1C</strain>
    </source>
</reference>
<dbReference type="Proteomes" id="UP000324800">
    <property type="component" value="Unassembled WGS sequence"/>
</dbReference>
<accession>A0A5J4UEW8</accession>
<comment type="caution">
    <text evidence="1">The sequence shown here is derived from an EMBL/GenBank/DDBJ whole genome shotgun (WGS) entry which is preliminary data.</text>
</comment>
<name>A0A5J4UEW8_9EUKA</name>
<evidence type="ECO:0000313" key="2">
    <source>
        <dbReference type="Proteomes" id="UP000324800"/>
    </source>
</evidence>
<organism evidence="1 2">
    <name type="scientific">Streblomastix strix</name>
    <dbReference type="NCBI Taxonomy" id="222440"/>
    <lineage>
        <taxon>Eukaryota</taxon>
        <taxon>Metamonada</taxon>
        <taxon>Preaxostyla</taxon>
        <taxon>Oxymonadida</taxon>
        <taxon>Streblomastigidae</taxon>
        <taxon>Streblomastix</taxon>
    </lineage>
</organism>
<sequence length="194" mass="22129">PSSINIINYQSIIPNPGHVIQQENKIIRTNKGSWSTVAFNPVITSGIVRFGGFFKDHPGWLDFIIGIADSSAVFCSNELPHYYENDKKTVRYGKDGNLNHIGDYISGNSRIEENKTVTMEVNMNIRPRTLTFFYENQEQPVSIADIPSSIRFYIYLFDKNSSFTITEFSNVQYSSAKGGIEGQRIVEWGKEWKK</sequence>
<dbReference type="AlphaFoldDB" id="A0A5J4UEW8"/>
<dbReference type="EMBL" id="SNRW01017125">
    <property type="protein sequence ID" value="KAA6368663.1"/>
    <property type="molecule type" value="Genomic_DNA"/>
</dbReference>
<dbReference type="InterPro" id="IPR043136">
    <property type="entry name" value="B30.2/SPRY_sf"/>
</dbReference>
<feature type="non-terminal residue" evidence="1">
    <location>
        <position position="1"/>
    </location>
</feature>
<gene>
    <name evidence="1" type="ORF">EZS28_035810</name>
</gene>